<keyword evidence="3" id="KW-1185">Reference proteome</keyword>
<reference evidence="2 3" key="1">
    <citation type="submission" date="2018-12" db="EMBL/GenBank/DDBJ databases">
        <authorList>
            <person name="Grouzdev D.S."/>
            <person name="Krutkina M.S."/>
        </authorList>
    </citation>
    <scope>NUCLEOTIDE SEQUENCE [LARGE SCALE GENOMIC DNA]</scope>
    <source>
        <strain evidence="2 3">RmlP026</strain>
    </source>
</reference>
<dbReference type="RefSeq" id="WP_129229209.1">
    <property type="nucleotide sequence ID" value="NZ_QYBB01000044.1"/>
</dbReference>
<evidence type="ECO:0000313" key="2">
    <source>
        <dbReference type="EMBL" id="RYC29653.1"/>
    </source>
</evidence>
<evidence type="ECO:0000256" key="1">
    <source>
        <dbReference type="SAM" id="MobiDB-lite"/>
    </source>
</evidence>
<gene>
    <name evidence="2" type="ORF">D3273_22845</name>
</gene>
<feature type="compositionally biased region" description="Basic and acidic residues" evidence="1">
    <location>
        <begin position="1"/>
        <end position="11"/>
    </location>
</feature>
<organism evidence="2 3">
    <name type="scientific">Lichenibacterium minor</name>
    <dbReference type="NCBI Taxonomy" id="2316528"/>
    <lineage>
        <taxon>Bacteria</taxon>
        <taxon>Pseudomonadati</taxon>
        <taxon>Pseudomonadota</taxon>
        <taxon>Alphaproteobacteria</taxon>
        <taxon>Hyphomicrobiales</taxon>
        <taxon>Lichenihabitantaceae</taxon>
        <taxon>Lichenibacterium</taxon>
    </lineage>
</organism>
<dbReference type="AlphaFoldDB" id="A0A4Q2TZS6"/>
<dbReference type="EMBL" id="QYBB01000044">
    <property type="protein sequence ID" value="RYC29653.1"/>
    <property type="molecule type" value="Genomic_DNA"/>
</dbReference>
<accession>A0A4Q2TZS6</accession>
<reference evidence="2 3" key="2">
    <citation type="submission" date="2019-02" db="EMBL/GenBank/DDBJ databases">
        <title>'Lichenibacterium ramalinii' gen. nov. sp. nov., 'Lichenibacterium minor' gen. nov. sp. nov.</title>
        <authorList>
            <person name="Pankratov T."/>
        </authorList>
    </citation>
    <scope>NUCLEOTIDE SEQUENCE [LARGE SCALE GENOMIC DNA]</scope>
    <source>
        <strain evidence="2 3">RmlP026</strain>
    </source>
</reference>
<evidence type="ECO:0000313" key="3">
    <source>
        <dbReference type="Proteomes" id="UP000290759"/>
    </source>
</evidence>
<dbReference type="Proteomes" id="UP000290759">
    <property type="component" value="Unassembled WGS sequence"/>
</dbReference>
<name>A0A4Q2TZS6_9HYPH</name>
<feature type="region of interest" description="Disordered" evidence="1">
    <location>
        <begin position="1"/>
        <end position="20"/>
    </location>
</feature>
<comment type="caution">
    <text evidence="2">The sequence shown here is derived from an EMBL/GenBank/DDBJ whole genome shotgun (WGS) entry which is preliminary data.</text>
</comment>
<protein>
    <submittedName>
        <fullName evidence="2">Uncharacterized protein</fullName>
    </submittedName>
</protein>
<proteinExistence type="predicted"/>
<sequence length="96" mass="9830">MVPHAETHGPLDTRPIAPDDIGEARERIAGLLRNVKATDGHRAAVTAALAAIASAVDVLIELGAETAALGALRAVAGPLEERAACRAAGEHGETRH</sequence>